<feature type="compositionally biased region" description="Basic and acidic residues" evidence="1">
    <location>
        <begin position="1"/>
        <end position="25"/>
    </location>
</feature>
<feature type="region of interest" description="Disordered" evidence="1">
    <location>
        <begin position="1"/>
        <end position="55"/>
    </location>
</feature>
<protein>
    <submittedName>
        <fullName evidence="2">Uncharacterized protein</fullName>
    </submittedName>
</protein>
<evidence type="ECO:0000313" key="2">
    <source>
        <dbReference type="EMBL" id="MBF8188285.1"/>
    </source>
</evidence>
<dbReference type="EMBL" id="JADOGI010000063">
    <property type="protein sequence ID" value="MBF8188285.1"/>
    <property type="molecule type" value="Genomic_DNA"/>
</dbReference>
<proteinExistence type="predicted"/>
<feature type="compositionally biased region" description="Basic and acidic residues" evidence="1">
    <location>
        <begin position="34"/>
        <end position="50"/>
    </location>
</feature>
<keyword evidence="3" id="KW-1185">Reference proteome</keyword>
<dbReference type="AlphaFoldDB" id="A0A931EZF2"/>
<organism evidence="2 3">
    <name type="scientific">Nonomuraea cypriaca</name>
    <dbReference type="NCBI Taxonomy" id="1187855"/>
    <lineage>
        <taxon>Bacteria</taxon>
        <taxon>Bacillati</taxon>
        <taxon>Actinomycetota</taxon>
        <taxon>Actinomycetes</taxon>
        <taxon>Streptosporangiales</taxon>
        <taxon>Streptosporangiaceae</taxon>
        <taxon>Nonomuraea</taxon>
    </lineage>
</organism>
<sequence>MADHDRDAGSRGEEESPRDPAHVEGSHAGGSHVEGAHVEGERQERLRYGETPDGTGFTATAHTMPAQAPGWGRDSSFRDFIRQKPAQIIGAGLIGHVVGTLFGGTAVAVVTSLADRDEPRGMYWDHPGYAPYHGNMRPERAYPGCPPGQDGVRCFTPPMPPLPTVSVMPMPTRTS</sequence>
<reference evidence="2" key="1">
    <citation type="submission" date="2020-11" db="EMBL/GenBank/DDBJ databases">
        <title>Whole-genome analyses of Nonomuraea sp. K274.</title>
        <authorList>
            <person name="Veyisoglu A."/>
        </authorList>
    </citation>
    <scope>NUCLEOTIDE SEQUENCE</scope>
    <source>
        <strain evidence="2">K274</strain>
    </source>
</reference>
<evidence type="ECO:0000313" key="3">
    <source>
        <dbReference type="Proteomes" id="UP000605361"/>
    </source>
</evidence>
<name>A0A931EZF2_9ACTN</name>
<gene>
    <name evidence="2" type="ORF">ITP53_21635</name>
</gene>
<dbReference type="Proteomes" id="UP000605361">
    <property type="component" value="Unassembled WGS sequence"/>
</dbReference>
<accession>A0A931EZF2</accession>
<dbReference type="RefSeq" id="WP_195897239.1">
    <property type="nucleotide sequence ID" value="NZ_JADOGI010000063.1"/>
</dbReference>
<comment type="caution">
    <text evidence="2">The sequence shown here is derived from an EMBL/GenBank/DDBJ whole genome shotgun (WGS) entry which is preliminary data.</text>
</comment>
<evidence type="ECO:0000256" key="1">
    <source>
        <dbReference type="SAM" id="MobiDB-lite"/>
    </source>
</evidence>